<evidence type="ECO:0000256" key="2">
    <source>
        <dbReference type="ARBA" id="ARBA00022801"/>
    </source>
</evidence>
<dbReference type="InterPro" id="IPR052708">
    <property type="entry name" value="PxpC"/>
</dbReference>
<dbReference type="Proteomes" id="UP001319861">
    <property type="component" value="Chromosome"/>
</dbReference>
<keyword evidence="1" id="KW-0547">Nucleotide-binding</keyword>
<dbReference type="SMART" id="SM00797">
    <property type="entry name" value="AHS2"/>
    <property type="match status" value="1"/>
</dbReference>
<dbReference type="Pfam" id="PF02682">
    <property type="entry name" value="CT_C_D"/>
    <property type="match status" value="1"/>
</dbReference>
<dbReference type="InterPro" id="IPR003833">
    <property type="entry name" value="CT_C_D"/>
</dbReference>
<evidence type="ECO:0000259" key="5">
    <source>
        <dbReference type="SMART" id="SM00796"/>
    </source>
</evidence>
<dbReference type="Pfam" id="PF02626">
    <property type="entry name" value="CT_A_B"/>
    <property type="match status" value="2"/>
</dbReference>
<name>A0ABM7PZH2_SINCY</name>
<evidence type="ECO:0000256" key="1">
    <source>
        <dbReference type="ARBA" id="ARBA00022741"/>
    </source>
</evidence>
<dbReference type="PANTHER" id="PTHR43309">
    <property type="entry name" value="5-OXOPROLINASE SUBUNIT C"/>
    <property type="match status" value="1"/>
</dbReference>
<keyword evidence="2 7" id="KW-0378">Hydrolase</keyword>
<proteinExistence type="predicted"/>
<dbReference type="InterPro" id="IPR003778">
    <property type="entry name" value="CT_A_B"/>
</dbReference>
<feature type="domain" description="Carboxyltransferase" evidence="6">
    <location>
        <begin position="323"/>
        <end position="629"/>
    </location>
</feature>
<reference evidence="7 8" key="1">
    <citation type="journal article" date="2021" name="J. Biosci. Bioeng.">
        <title>Identification and characterization of a chc gene cluster responsible for the aromatization pathway of cyclohexanecarboxylate degradation in Sinomonas cyclohexanicum ATCC 51369.</title>
        <authorList>
            <person name="Yamamoto T."/>
            <person name="Hasegawa Y."/>
            <person name="Lau P.C.K."/>
            <person name="Iwaki H."/>
        </authorList>
    </citation>
    <scope>NUCLEOTIDE SEQUENCE [LARGE SCALE GENOMIC DNA]</scope>
    <source>
        <strain evidence="7 8">ATCC 51369</strain>
    </source>
</reference>
<gene>
    <name evidence="7" type="ORF">SCMU_35510</name>
</gene>
<evidence type="ECO:0000256" key="4">
    <source>
        <dbReference type="SAM" id="MobiDB-lite"/>
    </source>
</evidence>
<dbReference type="Gene3D" id="2.40.100.10">
    <property type="entry name" value="Cyclophilin-like"/>
    <property type="match status" value="2"/>
</dbReference>
<evidence type="ECO:0000313" key="7">
    <source>
        <dbReference type="EMBL" id="BCT77709.1"/>
    </source>
</evidence>
<feature type="domain" description="Carboxyltransferase" evidence="5">
    <location>
        <begin position="49"/>
        <end position="243"/>
    </location>
</feature>
<evidence type="ECO:0000259" key="6">
    <source>
        <dbReference type="SMART" id="SM00797"/>
    </source>
</evidence>
<dbReference type="InterPro" id="IPR029000">
    <property type="entry name" value="Cyclophilin-like_dom_sf"/>
</dbReference>
<dbReference type="Gene3D" id="3.30.1360.40">
    <property type="match status" value="1"/>
</dbReference>
<dbReference type="PANTHER" id="PTHR43309:SF3">
    <property type="entry name" value="5-OXOPROLINASE SUBUNIT C"/>
    <property type="match status" value="1"/>
</dbReference>
<organism evidence="7 8">
    <name type="scientific">Sinomonas cyclohexanicum</name>
    <name type="common">Corynebacterium cyclohexanicum</name>
    <dbReference type="NCBI Taxonomy" id="322009"/>
    <lineage>
        <taxon>Bacteria</taxon>
        <taxon>Bacillati</taxon>
        <taxon>Actinomycetota</taxon>
        <taxon>Actinomycetes</taxon>
        <taxon>Micrococcales</taxon>
        <taxon>Micrococcaceae</taxon>
        <taxon>Sinomonas</taxon>
    </lineage>
</organism>
<evidence type="ECO:0000256" key="3">
    <source>
        <dbReference type="ARBA" id="ARBA00022840"/>
    </source>
</evidence>
<sequence>MKRRSLATRVVGERGATGRVATGPATTAPVATDTVAAGPVRPEHAHPIVGLRPAGDRAVLIELRSLGAVLTLASRLAAAEHAGDIDVVDIVAAATTVLIVAPTVQEVARAAAYVRALRPEQLDPAERTPGRLVRIETVYDGADLDEAAHLAGLSPEALVAAHSDAVWDAAFGGFAPGFTYLTHDAAPPVPRRTSPRTVVPAGSVALAGAYSAVYPGESPGGWQLIGRTDAPMWDLGRDEPALVQPGDRVQFVPVRAATTMAAARAAKWGLEQGGDAFHPAEPTISGGGDARPEASVPGEAGLVVVRPGLQTTVQDLGRPGRAALGVSPAGALDRGALRRANRMVGNETGAAGLESLFGGLELRAVDDQVLAVTGAEVPLRITGAPAPHTDPSTRGHDPSTQGSDPSPRPARVREAPLNAPFALLAGETLTVGAPARGLRTYVAARGGFEVPHLLGSASADSLSGIGPAPLSAGDGLAVRPPRGAHVVGLPEIPPPLPDPAKPVELRVVPGPRQDWFTDASLASFAEQEWTVTAQSNRVGVRLDGAPLQRSREGELVSEGTARGAIQVPASGLPVLFLADAPVTGGYPVIGVVVSADLDLAAQLPPGAKVRFIPQTTDGHAADGQSLQNPEGTPHA</sequence>
<evidence type="ECO:0000313" key="8">
    <source>
        <dbReference type="Proteomes" id="UP001319861"/>
    </source>
</evidence>
<dbReference type="SUPFAM" id="SSF50891">
    <property type="entry name" value="Cyclophilin-like"/>
    <property type="match status" value="2"/>
</dbReference>
<accession>A0ABM7PZH2</accession>
<protein>
    <submittedName>
        <fullName evidence="7">Allophanate hydrolase</fullName>
    </submittedName>
</protein>
<dbReference type="SMART" id="SM00796">
    <property type="entry name" value="AHS1"/>
    <property type="match status" value="1"/>
</dbReference>
<keyword evidence="8" id="KW-1185">Reference proteome</keyword>
<feature type="region of interest" description="Disordered" evidence="4">
    <location>
        <begin position="381"/>
        <end position="412"/>
    </location>
</feature>
<dbReference type="GO" id="GO:0016787">
    <property type="term" value="F:hydrolase activity"/>
    <property type="evidence" value="ECO:0007669"/>
    <property type="project" value="UniProtKB-KW"/>
</dbReference>
<keyword evidence="3" id="KW-0067">ATP-binding</keyword>
<dbReference type="EMBL" id="AP024525">
    <property type="protein sequence ID" value="BCT77709.1"/>
    <property type="molecule type" value="Genomic_DNA"/>
</dbReference>